<dbReference type="STRING" id="263852.SAMN02745116_02199"/>
<dbReference type="AlphaFoldDB" id="A0A1T4QIR8"/>
<protein>
    <submittedName>
        <fullName evidence="4">CAAX protease self-immunity</fullName>
    </submittedName>
</protein>
<dbReference type="OrthoDB" id="8607342at2"/>
<dbReference type="PANTHER" id="PTHR36435">
    <property type="entry name" value="SLR1288 PROTEIN"/>
    <property type="match status" value="1"/>
</dbReference>
<feature type="transmembrane region" description="Helical" evidence="2">
    <location>
        <begin position="122"/>
        <end position="143"/>
    </location>
</feature>
<feature type="transmembrane region" description="Helical" evidence="2">
    <location>
        <begin position="46"/>
        <end position="67"/>
    </location>
</feature>
<keyword evidence="4" id="KW-0378">Hydrolase</keyword>
<accession>A0A1T4QIR8</accession>
<gene>
    <name evidence="4" type="ORF">SAMN02745116_02199</name>
</gene>
<name>A0A1T4QIR8_9ENTE</name>
<feature type="domain" description="CAAX prenyl protease 2/Lysostaphin resistance protein A-like" evidence="3">
    <location>
        <begin position="124"/>
        <end position="213"/>
    </location>
</feature>
<dbReference type="EMBL" id="FUXI01000030">
    <property type="protein sequence ID" value="SKA03537.1"/>
    <property type="molecule type" value="Genomic_DNA"/>
</dbReference>
<evidence type="ECO:0000259" key="3">
    <source>
        <dbReference type="Pfam" id="PF02517"/>
    </source>
</evidence>
<comment type="similarity">
    <text evidence="1">Belongs to the UPF0177 family.</text>
</comment>
<keyword evidence="5" id="KW-1185">Reference proteome</keyword>
<sequence>MGNKVKGIAVLKGIVVFIGVYLIKAIPDVVMLAFLGDDRRTVPLGFWQEGILLVLFLATIVGMFRLYQVKFDFTFKPIDVKQLLLLSISVFLLMWLFEFVFLKITGFSDTLNDTMLKEIFKRISPVLIFVTTVIFAPITEELLCREYIMGYALKNYPKIGLVTSILVFTLFHSPTNIESFILYAAPAFALSYVYYRTKRVEYTIGIHLVNNLFYTLVDFLQ</sequence>
<feature type="transmembrane region" description="Helical" evidence="2">
    <location>
        <begin position="7"/>
        <end position="26"/>
    </location>
</feature>
<evidence type="ECO:0000256" key="2">
    <source>
        <dbReference type="SAM" id="Phobius"/>
    </source>
</evidence>
<evidence type="ECO:0000313" key="4">
    <source>
        <dbReference type="EMBL" id="SKA03537.1"/>
    </source>
</evidence>
<keyword evidence="2" id="KW-0812">Transmembrane</keyword>
<dbReference type="GO" id="GO:0080120">
    <property type="term" value="P:CAAX-box protein maturation"/>
    <property type="evidence" value="ECO:0007669"/>
    <property type="project" value="UniProtKB-ARBA"/>
</dbReference>
<feature type="transmembrane region" description="Helical" evidence="2">
    <location>
        <begin position="83"/>
        <end position="102"/>
    </location>
</feature>
<reference evidence="4 5" key="1">
    <citation type="submission" date="2017-02" db="EMBL/GenBank/DDBJ databases">
        <authorList>
            <person name="Peterson S.W."/>
        </authorList>
    </citation>
    <scope>NUCLEOTIDE SEQUENCE [LARGE SCALE GENOMIC DNA]</scope>
    <source>
        <strain evidence="4 5">ATCC BAA-1030</strain>
    </source>
</reference>
<feature type="transmembrane region" description="Helical" evidence="2">
    <location>
        <begin position="155"/>
        <end position="171"/>
    </location>
</feature>
<keyword evidence="2" id="KW-0472">Membrane</keyword>
<dbReference type="Pfam" id="PF02517">
    <property type="entry name" value="Rce1-like"/>
    <property type="match status" value="1"/>
</dbReference>
<organism evidence="4 5">
    <name type="scientific">Pilibacter termitis</name>
    <dbReference type="NCBI Taxonomy" id="263852"/>
    <lineage>
        <taxon>Bacteria</taxon>
        <taxon>Bacillati</taxon>
        <taxon>Bacillota</taxon>
        <taxon>Bacilli</taxon>
        <taxon>Lactobacillales</taxon>
        <taxon>Enterococcaceae</taxon>
        <taxon>Pilibacter</taxon>
    </lineage>
</organism>
<dbReference type="Proteomes" id="UP000190328">
    <property type="component" value="Unassembled WGS sequence"/>
</dbReference>
<feature type="transmembrane region" description="Helical" evidence="2">
    <location>
        <begin position="177"/>
        <end position="195"/>
    </location>
</feature>
<evidence type="ECO:0000256" key="1">
    <source>
        <dbReference type="ARBA" id="ARBA00009067"/>
    </source>
</evidence>
<dbReference type="InterPro" id="IPR003675">
    <property type="entry name" value="Rce1/LyrA-like_dom"/>
</dbReference>
<keyword evidence="4" id="KW-0645">Protease</keyword>
<dbReference type="PANTHER" id="PTHR36435:SF1">
    <property type="entry name" value="CAAX AMINO TERMINAL PROTEASE FAMILY PROTEIN"/>
    <property type="match status" value="1"/>
</dbReference>
<dbReference type="GO" id="GO:0006508">
    <property type="term" value="P:proteolysis"/>
    <property type="evidence" value="ECO:0007669"/>
    <property type="project" value="UniProtKB-KW"/>
</dbReference>
<evidence type="ECO:0000313" key="5">
    <source>
        <dbReference type="Proteomes" id="UP000190328"/>
    </source>
</evidence>
<dbReference type="GO" id="GO:0004175">
    <property type="term" value="F:endopeptidase activity"/>
    <property type="evidence" value="ECO:0007669"/>
    <property type="project" value="UniProtKB-ARBA"/>
</dbReference>
<dbReference type="InterPro" id="IPR052710">
    <property type="entry name" value="CAAX_protease"/>
</dbReference>
<keyword evidence="2" id="KW-1133">Transmembrane helix</keyword>
<dbReference type="RefSeq" id="WP_078808106.1">
    <property type="nucleotide sequence ID" value="NZ_FUXI01000030.1"/>
</dbReference>
<proteinExistence type="inferred from homology"/>